<dbReference type="AlphaFoldDB" id="A0A9W6H7V7"/>
<dbReference type="EMBL" id="BSEN01000004">
    <property type="protein sequence ID" value="GLJ75560.1"/>
    <property type="molecule type" value="Genomic_DNA"/>
</dbReference>
<evidence type="ECO:0000313" key="1">
    <source>
        <dbReference type="EMBL" id="GLJ75560.1"/>
    </source>
</evidence>
<dbReference type="SUPFAM" id="SSF53448">
    <property type="entry name" value="Nucleotide-diphospho-sugar transferases"/>
    <property type="match status" value="1"/>
</dbReference>
<gene>
    <name evidence="1" type="ORF">GCM10017584_11340</name>
</gene>
<reference evidence="1" key="2">
    <citation type="submission" date="2023-01" db="EMBL/GenBank/DDBJ databases">
        <authorList>
            <person name="Sun Q."/>
            <person name="Evtushenko L."/>
        </authorList>
    </citation>
    <scope>NUCLEOTIDE SEQUENCE</scope>
    <source>
        <strain evidence="1">VKM Ac-1401</strain>
    </source>
</reference>
<sequence length="563" mass="60647">MTLTVVLRLTDGDDDIVAASVLHYRSEGVDRVIIVDGSASAAVSTAFEAVDPDDRAGAVLTRSWDPEGDGWRLDAQGGEFWVATTTGVRLVDAFERIERGIGRIDVPVVPMTGQRALSGPGFARLTFRDLRPGAAIAGGRPATRTALRAGDESPAEAPGIEVLRLADRSVEQVRARDGLSDTVGVARYLAEPGTDDVIAAAVTAGSLRAENRLAPLAAAGIADVALTADAEAVALRAGLAGALDRIDVLEPVAAQASAAEAELRRLAGRRAVRVADSTVRIAGATIGRARRAAASGRRTLAERRRARADQRRASAVQRLLTQPLRPAVVVGAPAADAVPVIMCLWNRPARFDAIVRMIAGQQLDRPLRLILWNNGPAHQAEYERRLAALAESFEGTAHAVELIRSPANIGGVARFVVARRLWLDGLRGPFIMLDDDQLVGPDFAATMLAEYEPRTIAAWWAFGNHGSHWKRSELEPGEPADYAGTGGAIVDLDLVADPSFFELPPRFLMLEDQWMTFVAVSRGWRVRKSAVAIDQVMQEESGNQYHALRALKDEFYAYLYADR</sequence>
<dbReference type="RefSeq" id="WP_271176245.1">
    <property type="nucleotide sequence ID" value="NZ_BAAAJO010000004.1"/>
</dbReference>
<evidence type="ECO:0000313" key="2">
    <source>
        <dbReference type="Proteomes" id="UP001142372"/>
    </source>
</evidence>
<name>A0A9W6H7V7_9MICO</name>
<comment type="caution">
    <text evidence="1">The sequence shown here is derived from an EMBL/GenBank/DDBJ whole genome shotgun (WGS) entry which is preliminary data.</text>
</comment>
<organism evidence="1 2">
    <name type="scientific">Leifsonia poae</name>
    <dbReference type="NCBI Taxonomy" id="110933"/>
    <lineage>
        <taxon>Bacteria</taxon>
        <taxon>Bacillati</taxon>
        <taxon>Actinomycetota</taxon>
        <taxon>Actinomycetes</taxon>
        <taxon>Micrococcales</taxon>
        <taxon>Microbacteriaceae</taxon>
        <taxon>Leifsonia</taxon>
    </lineage>
</organism>
<reference evidence="1" key="1">
    <citation type="journal article" date="2014" name="Int. J. Syst. Evol. Microbiol.">
        <title>Complete genome sequence of Corynebacterium casei LMG S-19264T (=DSM 44701T), isolated from a smear-ripened cheese.</title>
        <authorList>
            <consortium name="US DOE Joint Genome Institute (JGI-PGF)"/>
            <person name="Walter F."/>
            <person name="Albersmeier A."/>
            <person name="Kalinowski J."/>
            <person name="Ruckert C."/>
        </authorList>
    </citation>
    <scope>NUCLEOTIDE SEQUENCE</scope>
    <source>
        <strain evidence="1">VKM Ac-1401</strain>
    </source>
</reference>
<proteinExistence type="predicted"/>
<keyword evidence="2" id="KW-1185">Reference proteome</keyword>
<accession>A0A9W6H7V7</accession>
<dbReference type="InterPro" id="IPR029044">
    <property type="entry name" value="Nucleotide-diphossugar_trans"/>
</dbReference>
<dbReference type="Proteomes" id="UP001142372">
    <property type="component" value="Unassembled WGS sequence"/>
</dbReference>
<protein>
    <submittedName>
        <fullName evidence="1">Uncharacterized protein</fullName>
    </submittedName>
</protein>